<dbReference type="EMBL" id="LCMG01000017">
    <property type="protein sequence ID" value="KKU32427.1"/>
    <property type="molecule type" value="Genomic_DNA"/>
</dbReference>
<dbReference type="AlphaFoldDB" id="A0A0G1PI95"/>
<dbReference type="InterPro" id="IPR036457">
    <property type="entry name" value="PPM-type-like_dom_sf"/>
</dbReference>
<keyword evidence="1" id="KW-0175">Coiled coil</keyword>
<sequence>MSVTQIESMERGHERGMKKILNLGVESARTGERERLHSGTDVKIHLPQEHLCGLVDSHSTHGGGEVVAQILAQQCGSVLDRQLENYQAARQATPEQAWAFVDRQIWSALEEAKNRLEAHYVKQQIPENFRRAFSLGLVKISDARGTLCAHIFQTGEMRLFICRGKKHYEIEKDTAPSEDQDIPIDRVEVREGDRLIFINDEVMKALSSEELGRLFAQHPNARGTEQAIQQATIRALEARQRKPKGDADVSAVVFDIRKPEPAALKPKKEETFILSISERRQLGERITLLGQEIAGLERNLSHARERGAFALEQAELAEERWRLERKKAQLEYQFAFSEVMRLREKYPPLFEKGDLVRNQEDVLQKTGWVVMGFDNRMVLPPQGAFNDQFGMYQIHAPGSDRSQWVNQFQLEGWQGGTPTDQHQRTLGFEAHQQLRQSITAFHHADEQHQLWKGKHQTLVAEQARQQAHGVKKSQGQGGEGASHKAEKRGGQEEAMAELEKAVKELQDLEKAKVDHALPSAKEARRRVLYLTYIAPYGGWRGVDHLLRQWRQTGGESVQ</sequence>
<reference evidence="3 4" key="1">
    <citation type="journal article" date="2015" name="Nature">
        <title>rRNA introns, odd ribosomes, and small enigmatic genomes across a large radiation of phyla.</title>
        <authorList>
            <person name="Brown C.T."/>
            <person name="Hug L.A."/>
            <person name="Thomas B.C."/>
            <person name="Sharon I."/>
            <person name="Castelle C.J."/>
            <person name="Singh A."/>
            <person name="Wilkins M.J."/>
            <person name="Williams K.H."/>
            <person name="Banfield J.F."/>
        </authorList>
    </citation>
    <scope>NUCLEOTIDE SEQUENCE [LARGE SCALE GENOMIC DNA]</scope>
</reference>
<protein>
    <recommendedName>
        <fullName evidence="5">PPM-type phosphatase domain-containing protein</fullName>
    </recommendedName>
</protein>
<proteinExistence type="predicted"/>
<comment type="caution">
    <text evidence="3">The sequence shown here is derived from an EMBL/GenBank/DDBJ whole genome shotgun (WGS) entry which is preliminary data.</text>
</comment>
<evidence type="ECO:0000313" key="4">
    <source>
        <dbReference type="Proteomes" id="UP000034705"/>
    </source>
</evidence>
<dbReference type="Proteomes" id="UP000034705">
    <property type="component" value="Unassembled WGS sequence"/>
</dbReference>
<feature type="compositionally biased region" description="Basic and acidic residues" evidence="2">
    <location>
        <begin position="481"/>
        <end position="495"/>
    </location>
</feature>
<dbReference type="Gene3D" id="3.60.40.10">
    <property type="entry name" value="PPM-type phosphatase domain"/>
    <property type="match status" value="1"/>
</dbReference>
<evidence type="ECO:0008006" key="5">
    <source>
        <dbReference type="Google" id="ProtNLM"/>
    </source>
</evidence>
<evidence type="ECO:0000256" key="2">
    <source>
        <dbReference type="SAM" id="MobiDB-lite"/>
    </source>
</evidence>
<evidence type="ECO:0000313" key="3">
    <source>
        <dbReference type="EMBL" id="KKU32427.1"/>
    </source>
</evidence>
<gene>
    <name evidence="3" type="ORF">UX45_C0017G0008</name>
</gene>
<feature type="region of interest" description="Disordered" evidence="2">
    <location>
        <begin position="464"/>
        <end position="495"/>
    </location>
</feature>
<feature type="coiled-coil region" evidence="1">
    <location>
        <begin position="286"/>
        <end position="333"/>
    </location>
</feature>
<evidence type="ECO:0000256" key="1">
    <source>
        <dbReference type="SAM" id="Coils"/>
    </source>
</evidence>
<organism evidence="3 4">
    <name type="scientific">Candidatus Uhrbacteria bacterium GW2011_GWF2_46_218</name>
    <dbReference type="NCBI Taxonomy" id="1619001"/>
    <lineage>
        <taxon>Bacteria</taxon>
        <taxon>Candidatus Uhriibacteriota</taxon>
    </lineage>
</organism>
<name>A0A0G1PI95_9BACT</name>
<dbReference type="SUPFAM" id="SSF81606">
    <property type="entry name" value="PP2C-like"/>
    <property type="match status" value="1"/>
</dbReference>
<accession>A0A0G1PI95</accession>